<keyword evidence="3" id="KW-1185">Reference proteome</keyword>
<evidence type="ECO:0000313" key="2">
    <source>
        <dbReference type="EMBL" id="SHK24442.1"/>
    </source>
</evidence>
<dbReference type="STRING" id="1848.SAMN05443637_10446"/>
<feature type="transmembrane region" description="Helical" evidence="1">
    <location>
        <begin position="109"/>
        <end position="129"/>
    </location>
</feature>
<sequence length="250" mass="24997">MTAPIRAPRWALHPFTAALVLLALVLLAGLRALTAAPGSDAAGLTVFIAAAVGGAAAGFTGSGDRRHTALLSGSARRGTPVIGWFAAGLVIGAVPLALGAALVGLLPQALLPSVVRAVLFGTAALAVLAREFGMLRFPLPHLRRPALPGGGLGERAALHLGIEMGTGVRAGSASALPHLALLAIVLVVPFPAAFAVAAGFAAGRVAAPMLCAAWPDDGVWLRVWTAAEPLLRPTLAVVCIGALGLVMLAA</sequence>
<proteinExistence type="predicted"/>
<keyword evidence="1" id="KW-0812">Transmembrane</keyword>
<keyword evidence="1" id="KW-0472">Membrane</keyword>
<dbReference type="RefSeq" id="WP_073455998.1">
    <property type="nucleotide sequence ID" value="NZ_CALGVN010000029.1"/>
</dbReference>
<dbReference type="OrthoDB" id="4263397at2"/>
<organism evidence="2 3">
    <name type="scientific">Pseudonocardia thermophila</name>
    <dbReference type="NCBI Taxonomy" id="1848"/>
    <lineage>
        <taxon>Bacteria</taxon>
        <taxon>Bacillati</taxon>
        <taxon>Actinomycetota</taxon>
        <taxon>Actinomycetes</taxon>
        <taxon>Pseudonocardiales</taxon>
        <taxon>Pseudonocardiaceae</taxon>
        <taxon>Pseudonocardia</taxon>
    </lineage>
</organism>
<accession>A0A1M6QVZ9</accession>
<gene>
    <name evidence="2" type="ORF">SAMN05443637_10446</name>
</gene>
<dbReference type="AlphaFoldDB" id="A0A1M6QVZ9"/>
<feature type="transmembrane region" description="Helical" evidence="1">
    <location>
        <begin position="81"/>
        <end position="103"/>
    </location>
</feature>
<keyword evidence="1" id="KW-1133">Transmembrane helix</keyword>
<protein>
    <submittedName>
        <fullName evidence="2">Uncharacterized protein</fullName>
    </submittedName>
</protein>
<name>A0A1M6QVZ9_PSETH</name>
<feature type="transmembrane region" description="Helical" evidence="1">
    <location>
        <begin position="230"/>
        <end position="249"/>
    </location>
</feature>
<feature type="transmembrane region" description="Helical" evidence="1">
    <location>
        <begin position="42"/>
        <end position="60"/>
    </location>
</feature>
<evidence type="ECO:0000256" key="1">
    <source>
        <dbReference type="SAM" id="Phobius"/>
    </source>
</evidence>
<dbReference type="EMBL" id="FRAP01000004">
    <property type="protein sequence ID" value="SHK24442.1"/>
    <property type="molecule type" value="Genomic_DNA"/>
</dbReference>
<evidence type="ECO:0000313" key="3">
    <source>
        <dbReference type="Proteomes" id="UP000184363"/>
    </source>
</evidence>
<dbReference type="Proteomes" id="UP000184363">
    <property type="component" value="Unassembled WGS sequence"/>
</dbReference>
<reference evidence="2 3" key="1">
    <citation type="submission" date="2016-11" db="EMBL/GenBank/DDBJ databases">
        <authorList>
            <person name="Jaros S."/>
            <person name="Januszkiewicz K."/>
            <person name="Wedrychowicz H."/>
        </authorList>
    </citation>
    <scope>NUCLEOTIDE SEQUENCE [LARGE SCALE GENOMIC DNA]</scope>
    <source>
        <strain evidence="2 3">DSM 43832</strain>
    </source>
</reference>
<feature type="transmembrane region" description="Helical" evidence="1">
    <location>
        <begin position="179"/>
        <end position="200"/>
    </location>
</feature>